<evidence type="ECO:0000256" key="3">
    <source>
        <dbReference type="ARBA" id="ARBA00022801"/>
    </source>
</evidence>
<evidence type="ECO:0000256" key="2">
    <source>
        <dbReference type="ARBA" id="ARBA00022723"/>
    </source>
</evidence>
<dbReference type="PANTHER" id="PTHR12112">
    <property type="entry name" value="BNIP - RELATED"/>
    <property type="match status" value="1"/>
</dbReference>
<dbReference type="PANTHER" id="PTHR12112:SF39">
    <property type="entry name" value="EG:152A3.5 PROTEIN (FBGN0003116_PN PROTEIN)"/>
    <property type="match status" value="1"/>
</dbReference>
<dbReference type="SUPFAM" id="SSF64182">
    <property type="entry name" value="DHH phosphoesterases"/>
    <property type="match status" value="1"/>
</dbReference>
<comment type="caution">
    <text evidence="6">The sequence shown here is derived from an EMBL/GenBank/DDBJ whole genome shotgun (WGS) entry which is preliminary data.</text>
</comment>
<dbReference type="Proteomes" id="UP000587760">
    <property type="component" value="Unassembled WGS sequence"/>
</dbReference>
<evidence type="ECO:0000313" key="6">
    <source>
        <dbReference type="EMBL" id="MBB6481928.1"/>
    </source>
</evidence>
<dbReference type="GO" id="GO:0004309">
    <property type="term" value="F:exopolyphosphatase activity"/>
    <property type="evidence" value="ECO:0007669"/>
    <property type="project" value="TreeGrafter"/>
</dbReference>
<dbReference type="Pfam" id="PF02833">
    <property type="entry name" value="DHHA2"/>
    <property type="match status" value="1"/>
</dbReference>
<organism evidence="6 7">
    <name type="scientific">Spirochaeta isovalerica</name>
    <dbReference type="NCBI Taxonomy" id="150"/>
    <lineage>
        <taxon>Bacteria</taxon>
        <taxon>Pseudomonadati</taxon>
        <taxon>Spirochaetota</taxon>
        <taxon>Spirochaetia</taxon>
        <taxon>Spirochaetales</taxon>
        <taxon>Spirochaetaceae</taxon>
        <taxon>Spirochaeta</taxon>
    </lineage>
</organism>
<reference evidence="6 7" key="1">
    <citation type="submission" date="2020-08" db="EMBL/GenBank/DDBJ databases">
        <title>Genomic Encyclopedia of Type Strains, Phase IV (KMG-IV): sequencing the most valuable type-strain genomes for metagenomic binning, comparative biology and taxonomic classification.</title>
        <authorList>
            <person name="Goeker M."/>
        </authorList>
    </citation>
    <scope>NUCLEOTIDE SEQUENCE [LARGE SCALE GENOMIC DNA]</scope>
    <source>
        <strain evidence="6 7">DSM 2461</strain>
    </source>
</reference>
<feature type="domain" description="DHHA2" evidence="5">
    <location>
        <begin position="206"/>
        <end position="346"/>
    </location>
</feature>
<evidence type="ECO:0000256" key="1">
    <source>
        <dbReference type="ARBA" id="ARBA00001936"/>
    </source>
</evidence>
<dbReference type="InterPro" id="IPR004097">
    <property type="entry name" value="DHHA2"/>
</dbReference>
<dbReference type="Pfam" id="PF01368">
    <property type="entry name" value="DHH"/>
    <property type="match status" value="1"/>
</dbReference>
<dbReference type="InterPro" id="IPR038222">
    <property type="entry name" value="DHHA2_dom_sf"/>
</dbReference>
<accession>A0A841RHC6</accession>
<keyword evidence="7" id="KW-1185">Reference proteome</keyword>
<gene>
    <name evidence="6" type="ORF">HNR50_003609</name>
</gene>
<evidence type="ECO:0000256" key="4">
    <source>
        <dbReference type="ARBA" id="ARBA00023211"/>
    </source>
</evidence>
<dbReference type="InterPro" id="IPR001667">
    <property type="entry name" value="DDH_dom"/>
</dbReference>
<dbReference type="GO" id="GO:0005737">
    <property type="term" value="C:cytoplasm"/>
    <property type="evidence" value="ECO:0007669"/>
    <property type="project" value="InterPro"/>
</dbReference>
<dbReference type="GO" id="GO:0046872">
    <property type="term" value="F:metal ion binding"/>
    <property type="evidence" value="ECO:0007669"/>
    <property type="project" value="UniProtKB-KW"/>
</dbReference>
<name>A0A841RHC6_9SPIO</name>
<sequence length="353" mass="40619">MPPFDDPLILISGNRSGDLDSLITSYVKAELLSAAGQRGEFAVLRYFPEEKWKLHRDARYLIEQCGGNPDIFTGADQAAAAAAHRPVKIYLTDHNQPEQEILPYSENIVEITDHHRISGNMPQKAVKRIENTGSCSTLLAEELFHALAEKPGLFSREKIISLSEMLYFTIRMDTDHLTDEKQYNLNKDRGILEKLKKNVKKEEGFLLELHNKKEDFSGFAIDDYLEKDYKFWTLPSLTYGMSTIHCDIDTFFELLKADQSAVGSFMKKRNLPVLFLMHFNKEPILKRELTVICQDPCPFREKLIDGLASSGLFIPRELPEKGLMRFYQKDPHFSRKKIQPFLDDLLIKLTEDN</sequence>
<dbReference type="InterPro" id="IPR038763">
    <property type="entry name" value="DHH_sf"/>
</dbReference>
<keyword evidence="3" id="KW-0378">Hydrolase</keyword>
<proteinExistence type="predicted"/>
<dbReference type="AlphaFoldDB" id="A0A841RHC6"/>
<comment type="cofactor">
    <cofactor evidence="1">
        <name>Mn(2+)</name>
        <dbReference type="ChEBI" id="CHEBI:29035"/>
    </cofactor>
</comment>
<dbReference type="RefSeq" id="WP_184748160.1">
    <property type="nucleotide sequence ID" value="NZ_JACHGJ010000008.1"/>
</dbReference>
<dbReference type="Gene3D" id="3.10.310.20">
    <property type="entry name" value="DHHA2 domain"/>
    <property type="match status" value="1"/>
</dbReference>
<dbReference type="EMBL" id="JACHGJ010000008">
    <property type="protein sequence ID" value="MBB6481928.1"/>
    <property type="molecule type" value="Genomic_DNA"/>
</dbReference>
<dbReference type="Gene3D" id="3.90.1640.10">
    <property type="entry name" value="inorganic pyrophosphatase (n-terminal core)"/>
    <property type="match status" value="1"/>
</dbReference>
<keyword evidence="4" id="KW-0464">Manganese</keyword>
<evidence type="ECO:0000313" key="7">
    <source>
        <dbReference type="Proteomes" id="UP000587760"/>
    </source>
</evidence>
<evidence type="ECO:0000259" key="5">
    <source>
        <dbReference type="SMART" id="SM01131"/>
    </source>
</evidence>
<dbReference type="SMART" id="SM01131">
    <property type="entry name" value="DHHA2"/>
    <property type="match status" value="1"/>
</dbReference>
<keyword evidence="2" id="KW-0479">Metal-binding</keyword>
<protein>
    <submittedName>
        <fullName evidence="6">Inorganic pyrophosphatase/exopolyphosphatase</fullName>
    </submittedName>
</protein>